<dbReference type="EMBL" id="CP066167">
    <property type="protein sequence ID" value="QQD18804.1"/>
    <property type="molecule type" value="Genomic_DNA"/>
</dbReference>
<reference evidence="1 2" key="1">
    <citation type="submission" date="2020-12" db="EMBL/GenBank/DDBJ databases">
        <authorList>
            <person name="Shan Y."/>
        </authorList>
    </citation>
    <scope>NUCLEOTIDE SEQUENCE [LARGE SCALE GENOMIC DNA]</scope>
    <source>
        <strain evidence="2">csc3.9</strain>
    </source>
</reference>
<gene>
    <name evidence="1" type="ORF">I6N98_02765</name>
</gene>
<protein>
    <submittedName>
        <fullName evidence="1">Uncharacterized protein</fullName>
    </submittedName>
</protein>
<organism evidence="1 2">
    <name type="scientific">Spongiibacter nanhainus</name>
    <dbReference type="NCBI Taxonomy" id="2794344"/>
    <lineage>
        <taxon>Bacteria</taxon>
        <taxon>Pseudomonadati</taxon>
        <taxon>Pseudomonadota</taxon>
        <taxon>Gammaproteobacteria</taxon>
        <taxon>Cellvibrionales</taxon>
        <taxon>Spongiibacteraceae</taxon>
        <taxon>Spongiibacter</taxon>
    </lineage>
</organism>
<sequence>MFLRYLDAAPQGEALVLRNATSWRVELLVLNNNDDSCSLVALSGHDGAGAEKVKLQGPYQHRDVALAARSAVAAQLLESGFAIDEDALSQWRVMAQRYIKELRARRALHTPDCSFDPKDVL</sequence>
<dbReference type="Proteomes" id="UP000596063">
    <property type="component" value="Chromosome"/>
</dbReference>
<dbReference type="InterPro" id="IPR056903">
    <property type="entry name" value="PA4575-like"/>
</dbReference>
<name>A0A7T4R1M4_9GAMM</name>
<dbReference type="RefSeq" id="WP_198570293.1">
    <property type="nucleotide sequence ID" value="NZ_CP066167.1"/>
</dbReference>
<dbReference type="Pfam" id="PF24876">
    <property type="entry name" value="PA4575"/>
    <property type="match status" value="1"/>
</dbReference>
<keyword evidence="2" id="KW-1185">Reference proteome</keyword>
<accession>A0A7T4R1M4</accession>
<proteinExistence type="predicted"/>
<dbReference type="AlphaFoldDB" id="A0A7T4R1M4"/>
<dbReference type="KEGG" id="snan:I6N98_02765"/>
<evidence type="ECO:0000313" key="2">
    <source>
        <dbReference type="Proteomes" id="UP000596063"/>
    </source>
</evidence>
<evidence type="ECO:0000313" key="1">
    <source>
        <dbReference type="EMBL" id="QQD18804.1"/>
    </source>
</evidence>